<feature type="chain" id="PRO_5046419553" description="Sodium/calcium exchanger membrane region domain-containing protein" evidence="9">
    <location>
        <begin position="31"/>
        <end position="688"/>
    </location>
</feature>
<feature type="transmembrane region" description="Helical" evidence="8">
    <location>
        <begin position="133"/>
        <end position="155"/>
    </location>
</feature>
<protein>
    <recommendedName>
        <fullName evidence="10">Sodium/calcium exchanger membrane region domain-containing protein</fullName>
    </recommendedName>
</protein>
<feature type="transmembrane region" description="Helical" evidence="8">
    <location>
        <begin position="161"/>
        <end position="183"/>
    </location>
</feature>
<comment type="similarity">
    <text evidence="2">Belongs to the Ca(2+):cation antiporter (CaCA) (TC 2.A.19) family.</text>
</comment>
<comment type="subcellular location">
    <subcellularLocation>
        <location evidence="1">Membrane</location>
        <topology evidence="1">Multi-pass membrane protein</topology>
    </subcellularLocation>
</comment>
<dbReference type="Gene3D" id="1.20.1420.30">
    <property type="entry name" value="NCX, central ion-binding region"/>
    <property type="match status" value="2"/>
</dbReference>
<feature type="domain" description="Sodium/calcium exchanger membrane region" evidence="10">
    <location>
        <begin position="524"/>
        <end position="676"/>
    </location>
</feature>
<organism evidence="11 12">
    <name type="scientific">Exophiala sideris</name>
    <dbReference type="NCBI Taxonomy" id="1016849"/>
    <lineage>
        <taxon>Eukaryota</taxon>
        <taxon>Fungi</taxon>
        <taxon>Dikarya</taxon>
        <taxon>Ascomycota</taxon>
        <taxon>Pezizomycotina</taxon>
        <taxon>Eurotiomycetes</taxon>
        <taxon>Chaetothyriomycetidae</taxon>
        <taxon>Chaetothyriales</taxon>
        <taxon>Herpotrichiellaceae</taxon>
        <taxon>Exophiala</taxon>
    </lineage>
</organism>
<name>A0ABR0IU30_9EURO</name>
<feature type="domain" description="Sodium/calcium exchanger membrane region" evidence="10">
    <location>
        <begin position="98"/>
        <end position="238"/>
    </location>
</feature>
<dbReference type="InterPro" id="IPR051359">
    <property type="entry name" value="CaCA_antiporter"/>
</dbReference>
<evidence type="ECO:0000256" key="8">
    <source>
        <dbReference type="SAM" id="Phobius"/>
    </source>
</evidence>
<keyword evidence="12" id="KW-1185">Reference proteome</keyword>
<reference evidence="11 12" key="1">
    <citation type="submission" date="2023-08" db="EMBL/GenBank/DDBJ databases">
        <title>Black Yeasts Isolated from many extreme environments.</title>
        <authorList>
            <person name="Coleine C."/>
            <person name="Stajich J.E."/>
            <person name="Selbmann L."/>
        </authorList>
    </citation>
    <scope>NUCLEOTIDE SEQUENCE [LARGE SCALE GENOMIC DNA]</scope>
    <source>
        <strain evidence="11 12">CCFEE 6328</strain>
    </source>
</reference>
<dbReference type="InterPro" id="IPR044880">
    <property type="entry name" value="NCX_ion-bd_dom_sf"/>
</dbReference>
<feature type="transmembrane region" description="Helical" evidence="8">
    <location>
        <begin position="489"/>
        <end position="509"/>
    </location>
</feature>
<evidence type="ECO:0000256" key="6">
    <source>
        <dbReference type="ARBA" id="ARBA00023136"/>
    </source>
</evidence>
<dbReference type="PANTHER" id="PTHR12266:SF0">
    <property type="entry name" value="MITOCHONDRIAL SODIUM_CALCIUM EXCHANGER PROTEIN"/>
    <property type="match status" value="1"/>
</dbReference>
<feature type="signal peptide" evidence="9">
    <location>
        <begin position="1"/>
        <end position="30"/>
    </location>
</feature>
<feature type="region of interest" description="Disordered" evidence="7">
    <location>
        <begin position="349"/>
        <end position="384"/>
    </location>
</feature>
<evidence type="ECO:0000256" key="2">
    <source>
        <dbReference type="ARBA" id="ARBA00008170"/>
    </source>
</evidence>
<sequence length="688" mass="76199">MHPSLAGRLGAPRVAVLALGMLLIVHVATAQSLFTEQIPSDTELLSKRPHCRAINHVEDQCNFYRAFCGEEDECLFSYLKLYYCSLSGAKPFALILVLAWMIVLFISLGIVAGDFLSVNLSALAKELNLSETLAGVTFLALGNGAPDIFSTMAGISRSSHALALGELIGAAAFITSVVAGAMAFIQPFEVVKGSLARDIIFLGTTNSFLIYVMTDGHLRLWHCTVMLVFYLFYVSVVLGWHWWRLHHPRADMDDVPHDGHTPSQEVNETRPLLAARDTGSSFAQHSQDVVTRISEEHRRPHRCEEQWDEGRWYEPPAEVIDYRFINQGLIHNLHYHLARSKRPKHAFRRGLVGLPPSPDEHHDCTRDETINRRSDNDGSDDVPRSAPTSFRKYFYRCLQVVIPEVFDTKGRGRLHVIITVMTTPISLLLKLTVPGTAVDPEVENTDGKNGLVDRNAWRRWFLIIQILLSPQFVLATVALLLPLHPHDTLIPSMSILGCSLLLCVLVVLTSTSAKKPSWTRLLYIPGFIVSICWISIIANELVGVLKALGVFGDISEAILGLTLFAMGNSMDDLAANISVARHEHPVMAFSACFGGPLLNTLLGISLSGMLVFAKQSIETHRVTPINLHITRDLFITSGTLLINLMVLTLLLLWTRGTMTRFLGSVLMIVWLAGTVTNVVVVITSPDLK</sequence>
<feature type="transmembrane region" description="Helical" evidence="8">
    <location>
        <begin position="219"/>
        <end position="243"/>
    </location>
</feature>
<evidence type="ECO:0000256" key="9">
    <source>
        <dbReference type="SAM" id="SignalP"/>
    </source>
</evidence>
<feature type="transmembrane region" description="Helical" evidence="8">
    <location>
        <begin position="460"/>
        <end position="483"/>
    </location>
</feature>
<accession>A0ABR0IU30</accession>
<gene>
    <name evidence="11" type="ORF">LTR69_011477</name>
</gene>
<feature type="transmembrane region" description="Helical" evidence="8">
    <location>
        <begin position="521"/>
        <end position="538"/>
    </location>
</feature>
<evidence type="ECO:0000259" key="10">
    <source>
        <dbReference type="Pfam" id="PF01699"/>
    </source>
</evidence>
<feature type="compositionally biased region" description="Basic and acidic residues" evidence="7">
    <location>
        <begin position="358"/>
        <end position="376"/>
    </location>
</feature>
<comment type="caution">
    <text evidence="11">The sequence shown here is derived from an EMBL/GenBank/DDBJ whole genome shotgun (WGS) entry which is preliminary data.</text>
</comment>
<keyword evidence="3" id="KW-0813">Transport</keyword>
<dbReference type="Proteomes" id="UP001345691">
    <property type="component" value="Unassembled WGS sequence"/>
</dbReference>
<dbReference type="EMBL" id="JAVRRF010000079">
    <property type="protein sequence ID" value="KAK5047850.1"/>
    <property type="molecule type" value="Genomic_DNA"/>
</dbReference>
<dbReference type="PANTHER" id="PTHR12266">
    <property type="entry name" value="NA+/CA2+ K+ INDEPENDENT EXCHANGER"/>
    <property type="match status" value="1"/>
</dbReference>
<feature type="transmembrane region" description="Helical" evidence="8">
    <location>
        <begin position="633"/>
        <end position="654"/>
    </location>
</feature>
<keyword evidence="9" id="KW-0732">Signal</keyword>
<feature type="transmembrane region" description="Helical" evidence="8">
    <location>
        <begin position="544"/>
        <end position="565"/>
    </location>
</feature>
<evidence type="ECO:0000256" key="1">
    <source>
        <dbReference type="ARBA" id="ARBA00004141"/>
    </source>
</evidence>
<proteinExistence type="inferred from homology"/>
<dbReference type="InterPro" id="IPR004837">
    <property type="entry name" value="NaCa_Exmemb"/>
</dbReference>
<evidence type="ECO:0000256" key="5">
    <source>
        <dbReference type="ARBA" id="ARBA00022989"/>
    </source>
</evidence>
<evidence type="ECO:0000313" key="12">
    <source>
        <dbReference type="Proteomes" id="UP001345691"/>
    </source>
</evidence>
<evidence type="ECO:0000313" key="11">
    <source>
        <dbReference type="EMBL" id="KAK5047850.1"/>
    </source>
</evidence>
<dbReference type="Pfam" id="PF01699">
    <property type="entry name" value="Na_Ca_ex"/>
    <property type="match status" value="2"/>
</dbReference>
<keyword evidence="5 8" id="KW-1133">Transmembrane helix</keyword>
<keyword evidence="6 8" id="KW-0472">Membrane</keyword>
<feature type="transmembrane region" description="Helical" evidence="8">
    <location>
        <begin position="661"/>
        <end position="682"/>
    </location>
</feature>
<evidence type="ECO:0000256" key="7">
    <source>
        <dbReference type="SAM" id="MobiDB-lite"/>
    </source>
</evidence>
<feature type="transmembrane region" description="Helical" evidence="8">
    <location>
        <begin position="92"/>
        <end position="112"/>
    </location>
</feature>
<keyword evidence="4 8" id="KW-0812">Transmembrane</keyword>
<feature type="transmembrane region" description="Helical" evidence="8">
    <location>
        <begin position="586"/>
        <end position="613"/>
    </location>
</feature>
<evidence type="ECO:0000256" key="4">
    <source>
        <dbReference type="ARBA" id="ARBA00022692"/>
    </source>
</evidence>
<evidence type="ECO:0000256" key="3">
    <source>
        <dbReference type="ARBA" id="ARBA00022448"/>
    </source>
</evidence>